<dbReference type="Pfam" id="PF07238">
    <property type="entry name" value="PilZ"/>
    <property type="match status" value="1"/>
</dbReference>
<gene>
    <name evidence="2" type="ORF">AVT10_07980</name>
</gene>
<protein>
    <recommendedName>
        <fullName evidence="1">PilZ domain-containing protein</fullName>
    </recommendedName>
</protein>
<evidence type="ECO:0000313" key="3">
    <source>
        <dbReference type="Proteomes" id="UP000076609"/>
    </source>
</evidence>
<evidence type="ECO:0000313" key="2">
    <source>
        <dbReference type="EMBL" id="KZE08495.1"/>
    </source>
</evidence>
<evidence type="ECO:0000259" key="1">
    <source>
        <dbReference type="Pfam" id="PF07238"/>
    </source>
</evidence>
<proteinExistence type="predicted"/>
<keyword evidence="3" id="KW-1185">Reference proteome</keyword>
<organism evidence="2 3">
    <name type="scientific">Sphingomonas hankookensis</name>
    <dbReference type="NCBI Taxonomy" id="563996"/>
    <lineage>
        <taxon>Bacteria</taxon>
        <taxon>Pseudomonadati</taxon>
        <taxon>Pseudomonadota</taxon>
        <taxon>Alphaproteobacteria</taxon>
        <taxon>Sphingomonadales</taxon>
        <taxon>Sphingomonadaceae</taxon>
        <taxon>Sphingomonas</taxon>
    </lineage>
</organism>
<dbReference type="InterPro" id="IPR009875">
    <property type="entry name" value="PilZ_domain"/>
</dbReference>
<name>A0ABR5Y7N2_9SPHN</name>
<accession>A0ABR5Y7N2</accession>
<dbReference type="EMBL" id="LQQO01000063">
    <property type="protein sequence ID" value="KZE08495.1"/>
    <property type="molecule type" value="Genomic_DNA"/>
</dbReference>
<dbReference type="Gene3D" id="2.40.10.220">
    <property type="entry name" value="predicted glycosyltransferase like domains"/>
    <property type="match status" value="1"/>
</dbReference>
<feature type="domain" description="PilZ" evidence="1">
    <location>
        <begin position="16"/>
        <end position="85"/>
    </location>
</feature>
<reference evidence="3" key="1">
    <citation type="submission" date="2016-01" db="EMBL/GenBank/DDBJ databases">
        <title>Draft genome of Chromobacterium sp. F49.</title>
        <authorList>
            <person name="Hong K.W."/>
        </authorList>
    </citation>
    <scope>NUCLEOTIDE SEQUENCE [LARGE SCALE GENOMIC DNA]</scope>
    <source>
        <strain evidence="3">CN3</strain>
    </source>
</reference>
<dbReference type="SUPFAM" id="SSF141371">
    <property type="entry name" value="PilZ domain-like"/>
    <property type="match status" value="1"/>
</dbReference>
<dbReference type="RefSeq" id="WP_066694164.1">
    <property type="nucleotide sequence ID" value="NZ_CP117025.1"/>
</dbReference>
<dbReference type="Proteomes" id="UP000076609">
    <property type="component" value="Unassembled WGS sequence"/>
</dbReference>
<sequence>MSDSSTGPFPPRPRRDSVLLTARVELRDQVVECRVRNLSEAGACIDDPVQLPPDGRVLVTMGQLHHLEGRVRWTRDGRAGLLFDKGRIDIAAARRPRGTVAPVPQHLAGWLSHIYNPYRRAGD</sequence>
<comment type="caution">
    <text evidence="2">The sequence shown here is derived from an EMBL/GenBank/DDBJ whole genome shotgun (WGS) entry which is preliminary data.</text>
</comment>